<feature type="transmembrane region" description="Helical" evidence="2">
    <location>
        <begin position="6"/>
        <end position="26"/>
    </location>
</feature>
<keyword evidence="4" id="KW-1185">Reference proteome</keyword>
<comment type="function">
    <text evidence="2">NDH-1 shuttles electrons from NADH, via FMN and iron-sulfur (Fe-S) centers, to quinones in the respiratory chain. Couples the redox reaction to proton translocation (for every two electrons transferred, four hydrogen ions are translocated across the cytoplasmic membrane), and thus conserves the redox energy in a proton gradient.</text>
</comment>
<protein>
    <recommendedName>
        <fullName evidence="2">NADH-quinone oxidoreductase subunit J</fullName>
        <ecNumber evidence="2">7.1.1.-</ecNumber>
    </recommendedName>
</protein>
<keyword evidence="2" id="KW-0472">Membrane</keyword>
<dbReference type="PANTHER" id="PTHR33269">
    <property type="entry name" value="NADH-UBIQUINONE OXIDOREDUCTASE CHAIN 6"/>
    <property type="match status" value="1"/>
</dbReference>
<comment type="similarity">
    <text evidence="1 2">Belongs to the complex I subunit 6 family.</text>
</comment>
<dbReference type="EMBL" id="FRAA01000003">
    <property type="protein sequence ID" value="SHK19129.1"/>
    <property type="molecule type" value="Genomic_DNA"/>
</dbReference>
<reference evidence="4" key="1">
    <citation type="submission" date="2016-11" db="EMBL/GenBank/DDBJ databases">
        <authorList>
            <person name="Varghese N."/>
            <person name="Submissions S."/>
        </authorList>
    </citation>
    <scope>NUCLEOTIDE SEQUENCE [LARGE SCALE GENOMIC DNA]</scope>
    <source>
        <strain evidence="4">DSM 26134</strain>
    </source>
</reference>
<gene>
    <name evidence="3" type="ORF">SAMN04488028_103311</name>
</gene>
<dbReference type="Gene3D" id="1.20.120.1200">
    <property type="entry name" value="NADH-ubiquinone/plastoquinone oxidoreductase chain 6, subunit NuoJ"/>
    <property type="match status" value="1"/>
</dbReference>
<keyword evidence="2" id="KW-1133">Transmembrane helix</keyword>
<feature type="transmembrane region" description="Helical" evidence="2">
    <location>
        <begin position="62"/>
        <end position="83"/>
    </location>
</feature>
<proteinExistence type="inferred from homology"/>
<dbReference type="AlphaFoldDB" id="A0A1M6QFV2"/>
<dbReference type="PANTHER" id="PTHR33269:SF17">
    <property type="entry name" value="NADH-UBIQUINONE OXIDOREDUCTASE CHAIN 6"/>
    <property type="match status" value="1"/>
</dbReference>
<comment type="catalytic activity">
    <reaction evidence="2">
        <text>a quinone + NADH + 5 H(+)(in) = a quinol + NAD(+) + 4 H(+)(out)</text>
        <dbReference type="Rhea" id="RHEA:57888"/>
        <dbReference type="ChEBI" id="CHEBI:15378"/>
        <dbReference type="ChEBI" id="CHEBI:24646"/>
        <dbReference type="ChEBI" id="CHEBI:57540"/>
        <dbReference type="ChEBI" id="CHEBI:57945"/>
        <dbReference type="ChEBI" id="CHEBI:132124"/>
    </reaction>
</comment>
<keyword evidence="2" id="KW-0874">Quinone</keyword>
<organism evidence="3 4">
    <name type="scientific">Reichenbachiella agariperforans</name>
    <dbReference type="NCBI Taxonomy" id="156994"/>
    <lineage>
        <taxon>Bacteria</taxon>
        <taxon>Pseudomonadati</taxon>
        <taxon>Bacteroidota</taxon>
        <taxon>Cytophagia</taxon>
        <taxon>Cytophagales</taxon>
        <taxon>Reichenbachiellaceae</taxon>
        <taxon>Reichenbachiella</taxon>
    </lineage>
</organism>
<dbReference type="InterPro" id="IPR001457">
    <property type="entry name" value="NADH_UbQ/plastoQ_OxRdtase_su6"/>
</dbReference>
<dbReference type="GO" id="GO:0005886">
    <property type="term" value="C:plasma membrane"/>
    <property type="evidence" value="ECO:0007669"/>
    <property type="project" value="UniProtKB-SubCell"/>
</dbReference>
<keyword evidence="2" id="KW-1003">Cell membrane</keyword>
<sequence>MEQINFNILAFYGFAGLAVISALMILMSKNIIHSVFMLVLVFLSVAAIYIITNAEFVGVTQIMVYIGGILILMMFGVMLTNRIDGGKMLTEHRRIIPAVLLGLGLAFVFYSTLQTKFPLAEFGPQSELDKSVTETIGINFMTHQLVALELTAVLLLMALIGAAFLAGSKFEDKK</sequence>
<evidence type="ECO:0000313" key="4">
    <source>
        <dbReference type="Proteomes" id="UP000184474"/>
    </source>
</evidence>
<dbReference type="EC" id="7.1.1.-" evidence="2"/>
<dbReference type="Pfam" id="PF00499">
    <property type="entry name" value="Oxidored_q3"/>
    <property type="match status" value="1"/>
</dbReference>
<dbReference type="GO" id="GO:0008137">
    <property type="term" value="F:NADH dehydrogenase (ubiquinone) activity"/>
    <property type="evidence" value="ECO:0007669"/>
    <property type="project" value="UniProtKB-UniRule"/>
</dbReference>
<dbReference type="GO" id="GO:0048038">
    <property type="term" value="F:quinone binding"/>
    <property type="evidence" value="ECO:0007669"/>
    <property type="project" value="UniProtKB-UniRule"/>
</dbReference>
<dbReference type="Proteomes" id="UP000184474">
    <property type="component" value="Unassembled WGS sequence"/>
</dbReference>
<evidence type="ECO:0000256" key="2">
    <source>
        <dbReference type="RuleBase" id="RU004429"/>
    </source>
</evidence>
<feature type="transmembrane region" description="Helical" evidence="2">
    <location>
        <begin position="31"/>
        <end position="50"/>
    </location>
</feature>
<name>A0A1M6QFV2_REIAG</name>
<keyword evidence="2" id="KW-0520">NAD</keyword>
<comment type="subcellular location">
    <subcellularLocation>
        <location evidence="2">Cell membrane</location>
        <topology evidence="2">Multi-pass membrane protein</topology>
    </subcellularLocation>
</comment>
<dbReference type="STRING" id="156994.SAMN04488028_103311"/>
<feature type="transmembrane region" description="Helical" evidence="2">
    <location>
        <begin position="145"/>
        <end position="166"/>
    </location>
</feature>
<dbReference type="InterPro" id="IPR042106">
    <property type="entry name" value="Nuo/plastoQ_OxRdtase_6_NuoJ"/>
</dbReference>
<keyword evidence="2" id="KW-0812">Transmembrane</keyword>
<evidence type="ECO:0000256" key="1">
    <source>
        <dbReference type="ARBA" id="ARBA00005698"/>
    </source>
</evidence>
<feature type="transmembrane region" description="Helical" evidence="2">
    <location>
        <begin position="95"/>
        <end position="113"/>
    </location>
</feature>
<accession>A0A1M6QFV2</accession>
<dbReference type="RefSeq" id="WP_084190505.1">
    <property type="nucleotide sequence ID" value="NZ_FRAA01000003.1"/>
</dbReference>
<evidence type="ECO:0000313" key="3">
    <source>
        <dbReference type="EMBL" id="SHK19129.1"/>
    </source>
</evidence>